<evidence type="ECO:0000256" key="1">
    <source>
        <dbReference type="SAM" id="MobiDB-lite"/>
    </source>
</evidence>
<dbReference type="EMBL" id="LAZR01068784">
    <property type="protein sequence ID" value="KKK48986.1"/>
    <property type="molecule type" value="Genomic_DNA"/>
</dbReference>
<feature type="compositionally biased region" description="Polar residues" evidence="1">
    <location>
        <begin position="86"/>
        <end position="105"/>
    </location>
</feature>
<sequence>MLRLSIENDRVVCTGPDHMRIPIDSVVHLFEILAAFCGKWGLDPDDLTVMSSSSINWPQEYTNRKETIDLCYEINRVGQDKRLPGVQSNSPKSCSNSATLDPSSS</sequence>
<protein>
    <submittedName>
        <fullName evidence="2">Uncharacterized protein</fullName>
    </submittedName>
</protein>
<name>A0A0F8YLM4_9ZZZZ</name>
<accession>A0A0F8YLM4</accession>
<reference evidence="2" key="1">
    <citation type="journal article" date="2015" name="Nature">
        <title>Complex archaea that bridge the gap between prokaryotes and eukaryotes.</title>
        <authorList>
            <person name="Spang A."/>
            <person name="Saw J.H."/>
            <person name="Jorgensen S.L."/>
            <person name="Zaremba-Niedzwiedzka K."/>
            <person name="Martijn J."/>
            <person name="Lind A.E."/>
            <person name="van Eijk R."/>
            <person name="Schleper C."/>
            <person name="Guy L."/>
            <person name="Ettema T.J."/>
        </authorList>
    </citation>
    <scope>NUCLEOTIDE SEQUENCE</scope>
</reference>
<gene>
    <name evidence="2" type="ORF">LCGC14_3139620</name>
</gene>
<proteinExistence type="predicted"/>
<evidence type="ECO:0000313" key="2">
    <source>
        <dbReference type="EMBL" id="KKK48986.1"/>
    </source>
</evidence>
<comment type="caution">
    <text evidence="2">The sequence shown here is derived from an EMBL/GenBank/DDBJ whole genome shotgun (WGS) entry which is preliminary data.</text>
</comment>
<organism evidence="2">
    <name type="scientific">marine sediment metagenome</name>
    <dbReference type="NCBI Taxonomy" id="412755"/>
    <lineage>
        <taxon>unclassified sequences</taxon>
        <taxon>metagenomes</taxon>
        <taxon>ecological metagenomes</taxon>
    </lineage>
</organism>
<dbReference type="AlphaFoldDB" id="A0A0F8YLM4"/>
<feature type="region of interest" description="Disordered" evidence="1">
    <location>
        <begin position="82"/>
        <end position="105"/>
    </location>
</feature>